<reference evidence="2" key="1">
    <citation type="journal article" date="2019" name="Int. J. Syst. Evol. Microbiol.">
        <title>The Global Catalogue of Microorganisms (GCM) 10K type strain sequencing project: providing services to taxonomists for standard genome sequencing and annotation.</title>
        <authorList>
            <consortium name="The Broad Institute Genomics Platform"/>
            <consortium name="The Broad Institute Genome Sequencing Center for Infectious Disease"/>
            <person name="Wu L."/>
            <person name="Ma J."/>
        </authorList>
    </citation>
    <scope>NUCLEOTIDE SEQUENCE [LARGE SCALE GENOMIC DNA]</scope>
    <source>
        <strain evidence="2">CGMCC 4.7304</strain>
    </source>
</reference>
<evidence type="ECO:0000313" key="2">
    <source>
        <dbReference type="Proteomes" id="UP001596083"/>
    </source>
</evidence>
<accession>A0ABW0Z446</accession>
<dbReference type="Proteomes" id="UP001596083">
    <property type="component" value="Unassembled WGS sequence"/>
</dbReference>
<comment type="caution">
    <text evidence="1">The sequence shown here is derived from an EMBL/GenBank/DDBJ whole genome shotgun (WGS) entry which is preliminary data.</text>
</comment>
<protein>
    <recommendedName>
        <fullName evidence="3">UTRA domain-containing protein</fullName>
    </recommendedName>
</protein>
<dbReference type="EMBL" id="JBHSPB010000014">
    <property type="protein sequence ID" value="MFC5722912.1"/>
    <property type="molecule type" value="Genomic_DNA"/>
</dbReference>
<gene>
    <name evidence="1" type="ORF">ACFP1Z_22350</name>
</gene>
<name>A0ABW0Z446_9ACTN</name>
<evidence type="ECO:0008006" key="3">
    <source>
        <dbReference type="Google" id="ProtNLM"/>
    </source>
</evidence>
<organism evidence="1 2">
    <name type="scientific">Streptomyces gamaensis</name>
    <dbReference type="NCBI Taxonomy" id="1763542"/>
    <lineage>
        <taxon>Bacteria</taxon>
        <taxon>Bacillati</taxon>
        <taxon>Actinomycetota</taxon>
        <taxon>Actinomycetes</taxon>
        <taxon>Kitasatosporales</taxon>
        <taxon>Streptomycetaceae</taxon>
        <taxon>Streptomyces</taxon>
    </lineage>
</organism>
<dbReference type="RefSeq" id="WP_390318714.1">
    <property type="nucleotide sequence ID" value="NZ_JBHSPB010000014.1"/>
</dbReference>
<keyword evidence="2" id="KW-1185">Reference proteome</keyword>
<proteinExistence type="predicted"/>
<sequence length="91" mass="9664">MLPVRAASQAPGAGRARRVREGAVAGWETAVLAGGPEDGLRVRVAGQPMVLQVVRPCPAEDAPDGVLVQALYVYRREPGEPLRYGYDPVSP</sequence>
<evidence type="ECO:0000313" key="1">
    <source>
        <dbReference type="EMBL" id="MFC5722912.1"/>
    </source>
</evidence>